<dbReference type="KEGG" id="ccac:CcaHIS019_0310320"/>
<keyword evidence="3" id="KW-1185">Reference proteome</keyword>
<reference evidence="2" key="1">
    <citation type="journal article" date="2023" name="BMC Genomics">
        <title>Chromosome-level genome assemblies of Cutaneotrichosporon spp. (Trichosporonales, Basidiomycota) reveal imbalanced evolution between nucleotide sequences and chromosome synteny.</title>
        <authorList>
            <person name="Kobayashi Y."/>
            <person name="Kayamori A."/>
            <person name="Aoki K."/>
            <person name="Shiwa Y."/>
            <person name="Matsutani M."/>
            <person name="Fujita N."/>
            <person name="Sugita T."/>
            <person name="Iwasaki W."/>
            <person name="Tanaka N."/>
            <person name="Takashima M."/>
        </authorList>
    </citation>
    <scope>NUCLEOTIDE SEQUENCE</scope>
    <source>
        <strain evidence="2">HIS019</strain>
    </source>
</reference>
<keyword evidence="1" id="KW-0812">Transmembrane</keyword>
<proteinExistence type="predicted"/>
<keyword evidence="1" id="KW-1133">Transmembrane helix</keyword>
<evidence type="ECO:0000313" key="2">
    <source>
        <dbReference type="EMBL" id="BEI90962.1"/>
    </source>
</evidence>
<name>A0AA48IDI3_9TREE</name>
<dbReference type="AlphaFoldDB" id="A0AA48IDI3"/>
<feature type="transmembrane region" description="Helical" evidence="1">
    <location>
        <begin position="6"/>
        <end position="25"/>
    </location>
</feature>
<feature type="transmembrane region" description="Helical" evidence="1">
    <location>
        <begin position="79"/>
        <end position="97"/>
    </location>
</feature>
<dbReference type="Proteomes" id="UP001233271">
    <property type="component" value="Chromosome 3"/>
</dbReference>
<feature type="transmembrane region" description="Helical" evidence="1">
    <location>
        <begin position="46"/>
        <end position="73"/>
    </location>
</feature>
<dbReference type="RefSeq" id="XP_060456227.1">
    <property type="nucleotide sequence ID" value="XM_060599543.1"/>
</dbReference>
<dbReference type="EMBL" id="AP028214">
    <property type="protein sequence ID" value="BEI90962.1"/>
    <property type="molecule type" value="Genomic_DNA"/>
</dbReference>
<dbReference type="GeneID" id="85494832"/>
<evidence type="ECO:0000256" key="1">
    <source>
        <dbReference type="SAM" id="Phobius"/>
    </source>
</evidence>
<organism evidence="2 3">
    <name type="scientific">Cutaneotrichosporon cavernicola</name>
    <dbReference type="NCBI Taxonomy" id="279322"/>
    <lineage>
        <taxon>Eukaryota</taxon>
        <taxon>Fungi</taxon>
        <taxon>Dikarya</taxon>
        <taxon>Basidiomycota</taxon>
        <taxon>Agaricomycotina</taxon>
        <taxon>Tremellomycetes</taxon>
        <taxon>Trichosporonales</taxon>
        <taxon>Trichosporonaceae</taxon>
        <taxon>Cutaneotrichosporon</taxon>
    </lineage>
</organism>
<accession>A0AA48IDI3</accession>
<sequence>MSFYIGYEAHAALCWALSISLCILAKHHDGIARTIRPMDLYRPLPNLLLLGTLDTLNLGYFLASVLVLVFASLCTFPPVLWYLIPTGIITALGLSRLTSSQLSPLFPAPINVDVLLWDEYGHLPPAHSMNYRGDISSGKILLLRSKGIEPELWSRENSPDPPRVIRAREQKAFDEKRLAASLKWEALKAALRARREREELEYARKKLHAAVKRAAENSERQRVRRELEEQWDMSWEPKRVPRRVRG</sequence>
<protein>
    <submittedName>
        <fullName evidence="2">Uncharacterized protein</fullName>
    </submittedName>
</protein>
<gene>
    <name evidence="2" type="ORF">CcaverHIS019_0310320</name>
</gene>
<evidence type="ECO:0000313" key="3">
    <source>
        <dbReference type="Proteomes" id="UP001233271"/>
    </source>
</evidence>
<keyword evidence="1" id="KW-0472">Membrane</keyword>